<feature type="binding site" evidence="7">
    <location>
        <position position="78"/>
    </location>
    <ligand>
        <name>substrate</name>
    </ligand>
</feature>
<dbReference type="HAMAP" id="MF_00109">
    <property type="entry name" value="Shikimate_kinase"/>
    <property type="match status" value="1"/>
</dbReference>
<comment type="subunit">
    <text evidence="7">Monomer.</text>
</comment>
<comment type="similarity">
    <text evidence="7">Belongs to the shikimate kinase family.</text>
</comment>
<keyword evidence="7" id="KW-0460">Magnesium</keyword>
<feature type="binding site" evidence="7">
    <location>
        <position position="15"/>
    </location>
    <ligand>
        <name>Mg(2+)</name>
        <dbReference type="ChEBI" id="CHEBI:18420"/>
    </ligand>
</feature>
<keyword evidence="3 7" id="KW-0547">Nucleotide-binding</keyword>
<dbReference type="GO" id="GO:0004765">
    <property type="term" value="F:shikimate kinase activity"/>
    <property type="evidence" value="ECO:0007669"/>
    <property type="project" value="UniProtKB-UniRule"/>
</dbReference>
<dbReference type="Gene3D" id="3.40.50.300">
    <property type="entry name" value="P-loop containing nucleotide triphosphate hydrolases"/>
    <property type="match status" value="1"/>
</dbReference>
<organism evidence="8 9">
    <name type="scientific">Weizmannia acidilactici</name>
    <dbReference type="NCBI Taxonomy" id="2607726"/>
    <lineage>
        <taxon>Bacteria</taxon>
        <taxon>Bacillati</taxon>
        <taxon>Bacillota</taxon>
        <taxon>Bacilli</taxon>
        <taxon>Bacillales</taxon>
        <taxon>Bacillaceae</taxon>
        <taxon>Heyndrickxia</taxon>
    </lineage>
</organism>
<dbReference type="CDD" id="cd00464">
    <property type="entry name" value="SK"/>
    <property type="match status" value="1"/>
</dbReference>
<evidence type="ECO:0000256" key="7">
    <source>
        <dbReference type="HAMAP-Rule" id="MF_00109"/>
    </source>
</evidence>
<keyword evidence="9" id="KW-1185">Reference proteome</keyword>
<dbReference type="InterPro" id="IPR000623">
    <property type="entry name" value="Shikimate_kinase/TSH1"/>
</dbReference>
<name>A0A5J4J9E6_9BACI</name>
<dbReference type="Pfam" id="PF01202">
    <property type="entry name" value="SKI"/>
    <property type="match status" value="1"/>
</dbReference>
<dbReference type="GO" id="GO:0005524">
    <property type="term" value="F:ATP binding"/>
    <property type="evidence" value="ECO:0007669"/>
    <property type="project" value="UniProtKB-UniRule"/>
</dbReference>
<dbReference type="Proteomes" id="UP000391919">
    <property type="component" value="Unassembled WGS sequence"/>
</dbReference>
<protein>
    <recommendedName>
        <fullName evidence="7">Shikimate kinase</fullName>
        <shortName evidence="7">SK</shortName>
        <ecNumber evidence="7">2.7.1.71</ecNumber>
    </recommendedName>
</protein>
<evidence type="ECO:0000256" key="2">
    <source>
        <dbReference type="ARBA" id="ARBA00022679"/>
    </source>
</evidence>
<evidence type="ECO:0000256" key="3">
    <source>
        <dbReference type="ARBA" id="ARBA00022741"/>
    </source>
</evidence>
<proteinExistence type="inferred from homology"/>
<feature type="binding site" evidence="7">
    <location>
        <begin position="11"/>
        <end position="16"/>
    </location>
    <ligand>
        <name>ATP</name>
        <dbReference type="ChEBI" id="CHEBI:30616"/>
    </ligand>
</feature>
<evidence type="ECO:0000256" key="4">
    <source>
        <dbReference type="ARBA" id="ARBA00022777"/>
    </source>
</evidence>
<comment type="pathway">
    <text evidence="7">Metabolic intermediate biosynthesis; chorismate biosynthesis; chorismate from D-erythrose 4-phosphate and phosphoenolpyruvate: step 5/7.</text>
</comment>
<keyword evidence="5 7" id="KW-0067">ATP-binding</keyword>
<dbReference type="InterPro" id="IPR031322">
    <property type="entry name" value="Shikimate/glucono_kinase"/>
</dbReference>
<feature type="binding site" evidence="7">
    <location>
        <position position="116"/>
    </location>
    <ligand>
        <name>ATP</name>
        <dbReference type="ChEBI" id="CHEBI:30616"/>
    </ligand>
</feature>
<comment type="caution">
    <text evidence="8">The sequence shown here is derived from an EMBL/GenBank/DDBJ whole genome shotgun (WGS) entry which is preliminary data.</text>
</comment>
<feature type="binding site" evidence="7">
    <location>
        <position position="134"/>
    </location>
    <ligand>
        <name>substrate</name>
    </ligand>
</feature>
<dbReference type="GO" id="GO:0009423">
    <property type="term" value="P:chorismate biosynthetic process"/>
    <property type="evidence" value="ECO:0007669"/>
    <property type="project" value="UniProtKB-UniRule"/>
</dbReference>
<dbReference type="GO" id="GO:0005829">
    <property type="term" value="C:cytosol"/>
    <property type="evidence" value="ECO:0007669"/>
    <property type="project" value="TreeGrafter"/>
</dbReference>
<keyword evidence="7" id="KW-0479">Metal-binding</keyword>
<dbReference type="UniPathway" id="UPA00053">
    <property type="reaction ID" value="UER00088"/>
</dbReference>
<dbReference type="PRINTS" id="PR01100">
    <property type="entry name" value="SHIKIMTKNASE"/>
</dbReference>
<keyword evidence="2 7" id="KW-0808">Transferase</keyword>
<keyword evidence="4 7" id="KW-0418">Kinase</keyword>
<comment type="subcellular location">
    <subcellularLocation>
        <location evidence="7">Cytoplasm</location>
    </subcellularLocation>
</comment>
<feature type="binding site" evidence="7">
    <location>
        <position position="57"/>
    </location>
    <ligand>
        <name>substrate</name>
    </ligand>
</feature>
<comment type="catalytic activity">
    <reaction evidence="7">
        <text>shikimate + ATP = 3-phosphoshikimate + ADP + H(+)</text>
        <dbReference type="Rhea" id="RHEA:13121"/>
        <dbReference type="ChEBI" id="CHEBI:15378"/>
        <dbReference type="ChEBI" id="CHEBI:30616"/>
        <dbReference type="ChEBI" id="CHEBI:36208"/>
        <dbReference type="ChEBI" id="CHEBI:145989"/>
        <dbReference type="ChEBI" id="CHEBI:456216"/>
        <dbReference type="EC" id="2.7.1.71"/>
    </reaction>
</comment>
<gene>
    <name evidence="7 8" type="primary">aroK</name>
    <name evidence="8" type="ORF">BpJC7_27590</name>
</gene>
<evidence type="ECO:0000256" key="6">
    <source>
        <dbReference type="ARBA" id="ARBA00023141"/>
    </source>
</evidence>
<dbReference type="AlphaFoldDB" id="A0A5J4J9E6"/>
<dbReference type="GO" id="GO:0008652">
    <property type="term" value="P:amino acid biosynthetic process"/>
    <property type="evidence" value="ECO:0007669"/>
    <property type="project" value="UniProtKB-KW"/>
</dbReference>
<evidence type="ECO:0000256" key="5">
    <source>
        <dbReference type="ARBA" id="ARBA00022840"/>
    </source>
</evidence>
<keyword evidence="7" id="KW-0963">Cytoplasm</keyword>
<evidence type="ECO:0000256" key="1">
    <source>
        <dbReference type="ARBA" id="ARBA00022605"/>
    </source>
</evidence>
<feature type="binding site" evidence="7">
    <location>
        <position position="33"/>
    </location>
    <ligand>
        <name>substrate</name>
    </ligand>
</feature>
<evidence type="ECO:0000313" key="8">
    <source>
        <dbReference type="EMBL" id="GER71456.1"/>
    </source>
</evidence>
<accession>A0A5J4J9E6</accession>
<dbReference type="GO" id="GO:0000287">
    <property type="term" value="F:magnesium ion binding"/>
    <property type="evidence" value="ECO:0007669"/>
    <property type="project" value="UniProtKB-UniRule"/>
</dbReference>
<keyword evidence="1 7" id="KW-0028">Amino-acid biosynthesis</keyword>
<dbReference type="EMBL" id="BKZQ01000049">
    <property type="protein sequence ID" value="GER71456.1"/>
    <property type="molecule type" value="Genomic_DNA"/>
</dbReference>
<reference evidence="8 9" key="1">
    <citation type="submission" date="2019-09" db="EMBL/GenBank/DDBJ databases">
        <title>Draft genome sequence of Bacillus sp. JC-7.</title>
        <authorList>
            <person name="Tanaka N."/>
            <person name="Shiwa Y."/>
            <person name="Fujita N."/>
            <person name="Tanasupawat S."/>
        </authorList>
    </citation>
    <scope>NUCLEOTIDE SEQUENCE [LARGE SCALE GENOMIC DNA]</scope>
    <source>
        <strain evidence="8 9">JC-7</strain>
    </source>
</reference>
<comment type="function">
    <text evidence="7">Catalyzes the specific phosphorylation of the 3-hydroxyl group of shikimic acid using ATP as a cosubstrate.</text>
</comment>
<sequence>MTRIYLTGFMGAGKTTVGHALAAMLHMDAIDLDAWIEKEEGMAPAEIFAEKGEAYFRKKETEMLKRAKMLQGVIMTGGGIVMREENRRLLKRDGLVVFLDCDPAILVARIQNDASRPMASGRTVAELVSLYEKRLPLYRVCADLMVDTSGKTVDEIVTEIAGRIKPELFGHNGA</sequence>
<dbReference type="InterPro" id="IPR027417">
    <property type="entry name" value="P-loop_NTPase"/>
</dbReference>
<dbReference type="SUPFAM" id="SSF52540">
    <property type="entry name" value="P-loop containing nucleoside triphosphate hydrolases"/>
    <property type="match status" value="1"/>
</dbReference>
<keyword evidence="6 7" id="KW-0057">Aromatic amino acid biosynthesis</keyword>
<evidence type="ECO:0000313" key="9">
    <source>
        <dbReference type="Proteomes" id="UP000391919"/>
    </source>
</evidence>
<dbReference type="PANTHER" id="PTHR21087:SF16">
    <property type="entry name" value="SHIKIMATE KINASE 1, CHLOROPLASTIC"/>
    <property type="match status" value="1"/>
</dbReference>
<dbReference type="RefSeq" id="WP_253693453.1">
    <property type="nucleotide sequence ID" value="NZ_BKZP01000040.1"/>
</dbReference>
<dbReference type="PANTHER" id="PTHR21087">
    <property type="entry name" value="SHIKIMATE KINASE"/>
    <property type="match status" value="1"/>
</dbReference>
<comment type="caution">
    <text evidence="7">Lacks conserved residue(s) required for the propagation of feature annotation.</text>
</comment>
<dbReference type="EC" id="2.7.1.71" evidence="7"/>
<comment type="cofactor">
    <cofactor evidence="7">
        <name>Mg(2+)</name>
        <dbReference type="ChEBI" id="CHEBI:18420"/>
    </cofactor>
    <text evidence="7">Binds 1 Mg(2+) ion per subunit.</text>
</comment>
<dbReference type="GO" id="GO:0009073">
    <property type="term" value="P:aromatic amino acid family biosynthetic process"/>
    <property type="evidence" value="ECO:0007669"/>
    <property type="project" value="UniProtKB-KW"/>
</dbReference>